<evidence type="ECO:0000313" key="3">
    <source>
        <dbReference type="RefSeq" id="XP_022406575.1"/>
    </source>
</evidence>
<proteinExistence type="predicted"/>
<feature type="region of interest" description="Disordered" evidence="1">
    <location>
        <begin position="154"/>
        <end position="173"/>
    </location>
</feature>
<feature type="compositionally biased region" description="Polar residues" evidence="1">
    <location>
        <begin position="293"/>
        <end position="302"/>
    </location>
</feature>
<name>A0A2Y9LA68_DELLE</name>
<keyword evidence="2" id="KW-1185">Reference proteome</keyword>
<gene>
    <name evidence="3" type="primary">LOC111162732</name>
</gene>
<feature type="region of interest" description="Disordered" evidence="1">
    <location>
        <begin position="189"/>
        <end position="210"/>
    </location>
</feature>
<dbReference type="InParanoid" id="A0A2Y9LA68"/>
<protein>
    <submittedName>
        <fullName evidence="3">Uncharacterized protein LOC111162732</fullName>
    </submittedName>
</protein>
<reference evidence="3" key="1">
    <citation type="submission" date="2025-08" db="UniProtKB">
        <authorList>
            <consortium name="RefSeq"/>
        </authorList>
    </citation>
    <scope>IDENTIFICATION</scope>
    <source>
        <tissue evidence="3">Blood</tissue>
    </source>
</reference>
<dbReference type="AlphaFoldDB" id="A0A2Y9LA68"/>
<dbReference type="RefSeq" id="XP_022406575.1">
    <property type="nucleotide sequence ID" value="XM_022550867.2"/>
</dbReference>
<dbReference type="GeneID" id="111162732"/>
<feature type="region of interest" description="Disordered" evidence="1">
    <location>
        <begin position="92"/>
        <end position="127"/>
    </location>
</feature>
<dbReference type="KEGG" id="dle:111162732"/>
<evidence type="ECO:0000256" key="1">
    <source>
        <dbReference type="SAM" id="MobiDB-lite"/>
    </source>
</evidence>
<accession>A0A2Y9LA68</accession>
<sequence>MWAPQPAMCTRKSSGRWLPFGAPLRCPKSPEVVCKRFPATHPREGSGSWLGAGRTFGAASGPRALTEPKGLRARESWGYEAIVHPLPQTATRQALCPRERKVTSSGRRQHRGKGDGKGQGSPRTPGKWGYWTLQEAPFGLLRSGASPAPAAQRVAERSGHEPRRRAWPLCPGRPGDAAARGLDTEVHLPGKSWRPLPGSPTWSPGLQAPRVRAGSSHSCKEGAKYVFQTFHGSKLSASIKKSGVRGKSILGISMQMNGPGFQVRSGFPPPRALLAQSHACPRVPGVAPREDQSSNSTPVLSG</sequence>
<feature type="region of interest" description="Disordered" evidence="1">
    <location>
        <begin position="281"/>
        <end position="302"/>
    </location>
</feature>
<organism evidence="2 3">
    <name type="scientific">Delphinapterus leucas</name>
    <name type="common">Beluga whale</name>
    <dbReference type="NCBI Taxonomy" id="9749"/>
    <lineage>
        <taxon>Eukaryota</taxon>
        <taxon>Metazoa</taxon>
        <taxon>Chordata</taxon>
        <taxon>Craniata</taxon>
        <taxon>Vertebrata</taxon>
        <taxon>Euteleostomi</taxon>
        <taxon>Mammalia</taxon>
        <taxon>Eutheria</taxon>
        <taxon>Laurasiatheria</taxon>
        <taxon>Artiodactyla</taxon>
        <taxon>Whippomorpha</taxon>
        <taxon>Cetacea</taxon>
        <taxon>Odontoceti</taxon>
        <taxon>Monodontidae</taxon>
        <taxon>Delphinapterus</taxon>
    </lineage>
</organism>
<evidence type="ECO:0000313" key="2">
    <source>
        <dbReference type="Proteomes" id="UP000248483"/>
    </source>
</evidence>
<dbReference type="Proteomes" id="UP000248483">
    <property type="component" value="Unplaced"/>
</dbReference>